<dbReference type="GeneID" id="25905758"/>
<dbReference type="GO" id="GO:0005829">
    <property type="term" value="C:cytosol"/>
    <property type="evidence" value="ECO:0007669"/>
    <property type="project" value="TreeGrafter"/>
</dbReference>
<proteinExistence type="predicted"/>
<dbReference type="PANTHER" id="PTHR46035">
    <property type="entry name" value="TETRATRICOPEPTIDE REPEAT PROTEIN 4"/>
    <property type="match status" value="1"/>
</dbReference>
<dbReference type="PANTHER" id="PTHR46035:SF1">
    <property type="entry name" value="TETRATRICOPEPTIDE REPEAT PROTEIN 4"/>
    <property type="match status" value="1"/>
</dbReference>
<feature type="coiled-coil region" evidence="3">
    <location>
        <begin position="238"/>
        <end position="272"/>
    </location>
</feature>
<dbReference type="AlphaFoldDB" id="A0A0L0G022"/>
<dbReference type="CDD" id="cd21380">
    <property type="entry name" value="CTWD_Cns1"/>
    <property type="match status" value="1"/>
</dbReference>
<dbReference type="Pfam" id="PF18972">
    <property type="entry name" value="Wheel"/>
    <property type="match status" value="1"/>
</dbReference>
<dbReference type="SUPFAM" id="SSF48452">
    <property type="entry name" value="TPR-like"/>
    <property type="match status" value="1"/>
</dbReference>
<evidence type="ECO:0000313" key="5">
    <source>
        <dbReference type="EMBL" id="KNC82462.1"/>
    </source>
</evidence>
<sequence>MDQVQAVPLFMRETPTAEQVANNPNLAALAAILTDDGETIEVAEYYKKEGNDAFKAGNKLVVGGAKGTKKSVGGKALDDGMVMTEKMKHYRNAVEKYTMGIGTIMKEAKTSEEMGLLVTLYMNRSMCNLSLGNYRMCINDCEDAEAALEIKNSLPVAREEGEVDNKENMGAKIEEVTNEDTKGEKTATQLPVVVDFRPKIHFRAAKAYLALRQYTTALTWVDKGLSGEPANDAMLKLRKEIMTEKGKYERMYRKQEKENKRVAKELRELVAAVNIRGIKLCSADTTAEDKNSDRALHTSEWFENSSTGKCTLIKAAQEGEEDHLAWPVYFMYPESNQSDFIQSFHETTSLMDHAKAILAEAAPWDPSHNYNPTNVEFYYGTTDPKTDKAWLVQVNKENPLLYVLQTPRLAIPGGLLQFIVLPKTGAFRTEYIKNFEGVVQE</sequence>
<dbReference type="InterPro" id="IPR011990">
    <property type="entry name" value="TPR-like_helical_dom_sf"/>
</dbReference>
<gene>
    <name evidence="5" type="ORF">SARC_05254</name>
</gene>
<dbReference type="GO" id="GO:0051879">
    <property type="term" value="F:Hsp90 protein binding"/>
    <property type="evidence" value="ECO:0007669"/>
    <property type="project" value="InterPro"/>
</dbReference>
<reference evidence="5 6" key="1">
    <citation type="submission" date="2011-02" db="EMBL/GenBank/DDBJ databases">
        <title>The Genome Sequence of Sphaeroforma arctica JP610.</title>
        <authorList>
            <consortium name="The Broad Institute Genome Sequencing Platform"/>
            <person name="Russ C."/>
            <person name="Cuomo C."/>
            <person name="Young S.K."/>
            <person name="Zeng Q."/>
            <person name="Gargeya S."/>
            <person name="Alvarado L."/>
            <person name="Berlin A."/>
            <person name="Chapman S.B."/>
            <person name="Chen Z."/>
            <person name="Freedman E."/>
            <person name="Gellesch M."/>
            <person name="Goldberg J."/>
            <person name="Griggs A."/>
            <person name="Gujja S."/>
            <person name="Heilman E."/>
            <person name="Heiman D."/>
            <person name="Howarth C."/>
            <person name="Mehta T."/>
            <person name="Neiman D."/>
            <person name="Pearson M."/>
            <person name="Roberts A."/>
            <person name="Saif S."/>
            <person name="Shea T."/>
            <person name="Shenoy N."/>
            <person name="Sisk P."/>
            <person name="Stolte C."/>
            <person name="Sykes S."/>
            <person name="White J."/>
            <person name="Yandava C."/>
            <person name="Burger G."/>
            <person name="Gray M.W."/>
            <person name="Holland P.W.H."/>
            <person name="King N."/>
            <person name="Lang F.B.F."/>
            <person name="Roger A.J."/>
            <person name="Ruiz-Trillo I."/>
            <person name="Haas B."/>
            <person name="Nusbaum C."/>
            <person name="Birren B."/>
        </authorList>
    </citation>
    <scope>NUCLEOTIDE SEQUENCE [LARGE SCALE GENOMIC DNA]</scope>
    <source>
        <strain evidence="5 6">JP610</strain>
    </source>
</reference>
<dbReference type="RefSeq" id="XP_014156364.1">
    <property type="nucleotide sequence ID" value="XM_014300889.1"/>
</dbReference>
<dbReference type="Proteomes" id="UP000054560">
    <property type="component" value="Unassembled WGS sequence"/>
</dbReference>
<evidence type="ECO:0000256" key="1">
    <source>
        <dbReference type="ARBA" id="ARBA00022737"/>
    </source>
</evidence>
<evidence type="ECO:0000256" key="2">
    <source>
        <dbReference type="ARBA" id="ARBA00022803"/>
    </source>
</evidence>
<keyword evidence="3" id="KW-0175">Coiled coil</keyword>
<organism evidence="5 6">
    <name type="scientific">Sphaeroforma arctica JP610</name>
    <dbReference type="NCBI Taxonomy" id="667725"/>
    <lineage>
        <taxon>Eukaryota</taxon>
        <taxon>Ichthyosporea</taxon>
        <taxon>Ichthyophonida</taxon>
        <taxon>Sphaeroforma</taxon>
    </lineage>
</organism>
<dbReference type="Gene3D" id="1.25.40.10">
    <property type="entry name" value="Tetratricopeptide repeat domain"/>
    <property type="match status" value="1"/>
</dbReference>
<evidence type="ECO:0000256" key="3">
    <source>
        <dbReference type="SAM" id="Coils"/>
    </source>
</evidence>
<dbReference type="GO" id="GO:0006457">
    <property type="term" value="P:protein folding"/>
    <property type="evidence" value="ECO:0007669"/>
    <property type="project" value="TreeGrafter"/>
</dbReference>
<protein>
    <recommendedName>
        <fullName evidence="4">Cns1/TTC4 wheel domain-containing protein</fullName>
    </recommendedName>
</protein>
<keyword evidence="6" id="KW-1185">Reference proteome</keyword>
<dbReference type="InterPro" id="IPR044059">
    <property type="entry name" value="Csn1/TTC4_wheel"/>
</dbReference>
<dbReference type="eggNOG" id="KOG0551">
    <property type="taxonomic scope" value="Eukaryota"/>
</dbReference>
<accession>A0A0L0G022</accession>
<evidence type="ECO:0000259" key="4">
    <source>
        <dbReference type="Pfam" id="PF18972"/>
    </source>
</evidence>
<dbReference type="OrthoDB" id="420195at2759"/>
<dbReference type="EMBL" id="KQ241925">
    <property type="protein sequence ID" value="KNC82462.1"/>
    <property type="molecule type" value="Genomic_DNA"/>
</dbReference>
<evidence type="ECO:0000313" key="6">
    <source>
        <dbReference type="Proteomes" id="UP000054560"/>
    </source>
</evidence>
<feature type="domain" description="Cns1/TTC4 wheel" evidence="4">
    <location>
        <begin position="319"/>
        <end position="435"/>
    </location>
</feature>
<keyword evidence="1" id="KW-0677">Repeat</keyword>
<keyword evidence="2" id="KW-0802">TPR repeat</keyword>
<name>A0A0L0G022_9EUKA</name>
<dbReference type="GO" id="GO:0005634">
    <property type="term" value="C:nucleus"/>
    <property type="evidence" value="ECO:0007669"/>
    <property type="project" value="TreeGrafter"/>
</dbReference>
<dbReference type="STRING" id="667725.A0A0L0G022"/>
<dbReference type="GO" id="GO:0030544">
    <property type="term" value="F:Hsp70 protein binding"/>
    <property type="evidence" value="ECO:0007669"/>
    <property type="project" value="TreeGrafter"/>
</dbReference>